<comment type="caution">
    <text evidence="1">The sequence shown here is derived from an EMBL/GenBank/DDBJ whole genome shotgun (WGS) entry which is preliminary data.</text>
</comment>
<dbReference type="SUPFAM" id="SSF53448">
    <property type="entry name" value="Nucleotide-diphospho-sugar transferases"/>
    <property type="match status" value="1"/>
</dbReference>
<keyword evidence="2" id="KW-1185">Reference proteome</keyword>
<name>A0A2G1URU4_9GAMM</name>
<dbReference type="RefSeq" id="WP_099612819.1">
    <property type="nucleotide sequence ID" value="NZ_KZ319367.1"/>
</dbReference>
<proteinExistence type="predicted"/>
<dbReference type="Gene3D" id="3.90.550.10">
    <property type="entry name" value="Spore Coat Polysaccharide Biosynthesis Protein SpsA, Chain A"/>
    <property type="match status" value="1"/>
</dbReference>
<gene>
    <name evidence="1" type="ORF">CLH61_00860</name>
</gene>
<dbReference type="InterPro" id="IPR018641">
    <property type="entry name" value="Trfase_1_rSAM/seldom-assoc"/>
</dbReference>
<dbReference type="PANTHER" id="PTHR36529">
    <property type="entry name" value="SLL1095 PROTEIN"/>
    <property type="match status" value="1"/>
</dbReference>
<dbReference type="EMBL" id="NTFH01000001">
    <property type="protein sequence ID" value="PHQ17140.1"/>
    <property type="molecule type" value="Genomic_DNA"/>
</dbReference>
<protein>
    <recommendedName>
        <fullName evidence="3">Glycosyltransferase</fullName>
    </recommendedName>
</protein>
<dbReference type="PANTHER" id="PTHR36529:SF1">
    <property type="entry name" value="GLYCOSYLTRANSFERASE"/>
    <property type="match status" value="1"/>
</dbReference>
<organism evidence="1 2">
    <name type="scientific">Marinobacter profundi</name>
    <dbReference type="NCBI Taxonomy" id="2666256"/>
    <lineage>
        <taxon>Bacteria</taxon>
        <taxon>Pseudomonadati</taxon>
        <taxon>Pseudomonadota</taxon>
        <taxon>Gammaproteobacteria</taxon>
        <taxon>Pseudomonadales</taxon>
        <taxon>Marinobacteraceae</taxon>
        <taxon>Marinobacter</taxon>
    </lineage>
</organism>
<evidence type="ECO:0000313" key="2">
    <source>
        <dbReference type="Proteomes" id="UP000231409"/>
    </source>
</evidence>
<dbReference type="InterPro" id="IPR029044">
    <property type="entry name" value="Nucleotide-diphossugar_trans"/>
</dbReference>
<evidence type="ECO:0000313" key="1">
    <source>
        <dbReference type="EMBL" id="PHQ17140.1"/>
    </source>
</evidence>
<dbReference type="NCBIfam" id="TIGR04282">
    <property type="entry name" value="glyco_like_cofC"/>
    <property type="match status" value="1"/>
</dbReference>
<reference evidence="1 2" key="1">
    <citation type="submission" date="2017-09" db="EMBL/GenBank/DDBJ databases">
        <title>The draft genome sequences of Marinobacter sp. PWS21.</title>
        <authorList>
            <person name="Cao J."/>
        </authorList>
    </citation>
    <scope>NUCLEOTIDE SEQUENCE [LARGE SCALE GENOMIC DNA]</scope>
    <source>
        <strain evidence="1 2">PWS21</strain>
    </source>
</reference>
<sequence>MSDVRQANPDCELVIQFAKWPEAGRVKTRLMPLLGAEGAMNAHLELTAQVLDNLVASGRQVQFWWDRERPEVPAEAAPILSKLQDYGVGQGVQQGADLGLRMTSALAEGLQRYPRAMIVGSDCPSVDPAYVAAAFRALTDHDVVLGPSDDGGYVLIGVRRVVPGMLEGIAWGTPEVLERTCERLAGCGLSVHLLEPRWDVDEPGDWQRYLALLQSPA</sequence>
<dbReference type="AlphaFoldDB" id="A0A2G1URU4"/>
<dbReference type="Pfam" id="PF09837">
    <property type="entry name" value="DUF2064"/>
    <property type="match status" value="1"/>
</dbReference>
<accession>A0A2G1URU4</accession>
<dbReference type="Proteomes" id="UP000231409">
    <property type="component" value="Unassembled WGS sequence"/>
</dbReference>
<evidence type="ECO:0008006" key="3">
    <source>
        <dbReference type="Google" id="ProtNLM"/>
    </source>
</evidence>